<evidence type="ECO:0000313" key="10">
    <source>
        <dbReference type="EMBL" id="CFX12381.1"/>
    </source>
</evidence>
<evidence type="ECO:0000256" key="3">
    <source>
        <dbReference type="ARBA" id="ARBA00009677"/>
    </source>
</evidence>
<feature type="domain" description="Flagellar basal-body/hook protein C-terminal" evidence="8">
    <location>
        <begin position="569"/>
        <end position="604"/>
    </location>
</feature>
<evidence type="ECO:0000256" key="4">
    <source>
        <dbReference type="ARBA" id="ARBA00016244"/>
    </source>
</evidence>
<evidence type="ECO:0000256" key="2">
    <source>
        <dbReference type="ARBA" id="ARBA00004613"/>
    </source>
</evidence>
<keyword evidence="10" id="KW-0282">Flagellum</keyword>
<feature type="domain" description="Flagellar hook-associated protein FlgK helical" evidence="9">
    <location>
        <begin position="101"/>
        <end position="349"/>
    </location>
</feature>
<keyword evidence="10" id="KW-0969">Cilium</keyword>
<keyword evidence="5" id="KW-0964">Secreted</keyword>
<dbReference type="InterPro" id="IPR001444">
    <property type="entry name" value="Flag_bb_rod_N"/>
</dbReference>
<name>A0A0E4G9D1_9FIRM</name>
<evidence type="ECO:0000256" key="5">
    <source>
        <dbReference type="ARBA" id="ARBA00022525"/>
    </source>
</evidence>
<evidence type="ECO:0000256" key="6">
    <source>
        <dbReference type="ARBA" id="ARBA00023143"/>
    </source>
</evidence>
<dbReference type="InterPro" id="IPR002371">
    <property type="entry name" value="FlgK"/>
</dbReference>
<dbReference type="GO" id="GO:0005576">
    <property type="term" value="C:extracellular region"/>
    <property type="evidence" value="ECO:0007669"/>
    <property type="project" value="UniProtKB-SubCell"/>
</dbReference>
<proteinExistence type="inferred from homology"/>
<feature type="domain" description="Flagellar basal body rod protein N-terminal" evidence="7">
    <location>
        <begin position="15"/>
        <end position="37"/>
    </location>
</feature>
<evidence type="ECO:0000313" key="11">
    <source>
        <dbReference type="Proteomes" id="UP000045545"/>
    </source>
</evidence>
<comment type="subcellular location">
    <subcellularLocation>
        <location evidence="1">Bacterial flagellum</location>
    </subcellularLocation>
    <subcellularLocation>
        <location evidence="2">Secreted</location>
    </subcellularLocation>
</comment>
<keyword evidence="6" id="KW-0975">Bacterial flagellum</keyword>
<dbReference type="GO" id="GO:0009424">
    <property type="term" value="C:bacterial-type flagellum hook"/>
    <property type="evidence" value="ECO:0007669"/>
    <property type="project" value="InterPro"/>
</dbReference>
<evidence type="ECO:0000256" key="1">
    <source>
        <dbReference type="ARBA" id="ARBA00004365"/>
    </source>
</evidence>
<dbReference type="PANTHER" id="PTHR30033:SF1">
    <property type="entry name" value="FLAGELLAR HOOK-ASSOCIATED PROTEIN 1"/>
    <property type="match status" value="1"/>
</dbReference>
<accession>A0A0E4G9D1</accession>
<keyword evidence="10" id="KW-0966">Cell projection</keyword>
<reference evidence="10 11" key="1">
    <citation type="submission" date="2015-03" db="EMBL/GenBank/DDBJ databases">
        <authorList>
            <person name="Murphy D."/>
        </authorList>
    </citation>
    <scope>NUCLEOTIDE SEQUENCE [LARGE SCALE GENOMIC DNA]</scope>
    <source>
        <strain evidence="10 11">OL-4</strain>
    </source>
</reference>
<dbReference type="GO" id="GO:0044780">
    <property type="term" value="P:bacterial-type flagellum assembly"/>
    <property type="evidence" value="ECO:0007669"/>
    <property type="project" value="InterPro"/>
</dbReference>
<evidence type="ECO:0000259" key="8">
    <source>
        <dbReference type="Pfam" id="PF06429"/>
    </source>
</evidence>
<comment type="similarity">
    <text evidence="3">Belongs to the flagella basal body rod proteins family.</text>
</comment>
<gene>
    <name evidence="10" type="ORF">538</name>
</gene>
<keyword evidence="11" id="KW-1185">Reference proteome</keyword>
<dbReference type="PANTHER" id="PTHR30033">
    <property type="entry name" value="FLAGELLAR HOOK-ASSOCIATED PROTEIN 1"/>
    <property type="match status" value="1"/>
</dbReference>
<dbReference type="Pfam" id="PF22638">
    <property type="entry name" value="FlgK_D1"/>
    <property type="match status" value="1"/>
</dbReference>
<dbReference type="OrthoDB" id="9802553at2"/>
<dbReference type="AlphaFoldDB" id="A0A0E4G9D1"/>
<organism evidence="10 11">
    <name type="scientific">Syntrophomonas zehnderi OL-4</name>
    <dbReference type="NCBI Taxonomy" id="690567"/>
    <lineage>
        <taxon>Bacteria</taxon>
        <taxon>Bacillati</taxon>
        <taxon>Bacillota</taxon>
        <taxon>Clostridia</taxon>
        <taxon>Eubacteriales</taxon>
        <taxon>Syntrophomonadaceae</taxon>
        <taxon>Syntrophomonas</taxon>
    </lineage>
</organism>
<dbReference type="NCBIfam" id="TIGR02492">
    <property type="entry name" value="flgK_ends"/>
    <property type="match status" value="1"/>
</dbReference>
<dbReference type="Pfam" id="PF00460">
    <property type="entry name" value="Flg_bb_rod"/>
    <property type="match status" value="1"/>
</dbReference>
<dbReference type="EMBL" id="CGIH01000005">
    <property type="protein sequence ID" value="CFX12381.1"/>
    <property type="molecule type" value="Genomic_DNA"/>
</dbReference>
<dbReference type="Proteomes" id="UP000045545">
    <property type="component" value="Unassembled WGS sequence"/>
</dbReference>
<dbReference type="PRINTS" id="PR01005">
    <property type="entry name" value="FLGHOOKAP1"/>
</dbReference>
<dbReference type="Pfam" id="PF06429">
    <property type="entry name" value="Flg_bbr_C"/>
    <property type="match status" value="1"/>
</dbReference>
<dbReference type="RefSeq" id="WP_052729553.1">
    <property type="nucleotide sequence ID" value="NZ_CGIH01000005.1"/>
</dbReference>
<dbReference type="STRING" id="690567.538"/>
<evidence type="ECO:0000259" key="9">
    <source>
        <dbReference type="Pfam" id="PF22638"/>
    </source>
</evidence>
<evidence type="ECO:0000259" key="7">
    <source>
        <dbReference type="Pfam" id="PF00460"/>
    </source>
</evidence>
<dbReference type="SUPFAM" id="SSF64518">
    <property type="entry name" value="Phase 1 flagellin"/>
    <property type="match status" value="1"/>
</dbReference>
<dbReference type="InterPro" id="IPR010930">
    <property type="entry name" value="Flg_bb/hook_C_dom"/>
</dbReference>
<sequence>MHIFGGLEIGKRSIMTHQSALNVTGHNIANANTPGYTRQMPNIVTTQPWHAPMLTGNSRVGQFGTGVDVASIDRLRDRFLDYQIRQESRTYGYWSSMQESLSRIEVILNEPSKDGLRGVMDKYWEAWQDLSVHPESESVRSVVVQRSLAMAEAFNHTHRQLQELREDVNATVRVKVDEINSIAQQLADLNKQILSISIAGKEPNDLLDKRDLLLDKLSYIADISIYEESNAVDETAGAVKRFSNAITVQLGGRPIVQGADYIKLDTIQDGQGMHMVTWADTKTKAQITGGELQGLLDIRGRTDWPEDSSEYKEIIPKMIADLNKMAKTIIVTTNNLHRNGYSLNNNGTGYLYPDGVNFFNEPSDINDPIEWAKFMSVSSVITTDPKNIAAASQPTWFKDTSGNMQKVSFGDGANALKIAQLKQKLNDSEWRIDSTAVTDLTQGSFTFVINGKTITVDNTTTPPDPLPIQSMADLVAALQKEIDADTDLKGKIMVRGNGNRITFYSTSGGFTLDGTSAAAVVNTLSNATVDDFWRSVCANTGVISQEATRMVRNQDTLLNQLENKKQSLSGVSLDEELTNMIRFQHAYNAASRFITTIDEQIDVIVNRMGLVGR</sequence>
<dbReference type="GO" id="GO:0005198">
    <property type="term" value="F:structural molecule activity"/>
    <property type="evidence" value="ECO:0007669"/>
    <property type="project" value="InterPro"/>
</dbReference>
<dbReference type="InterPro" id="IPR053927">
    <property type="entry name" value="FlgK_helical"/>
</dbReference>
<protein>
    <recommendedName>
        <fullName evidence="4">Flagellar hook-associated protein 1</fullName>
    </recommendedName>
</protein>